<protein>
    <submittedName>
        <fullName evidence="1">Uncharacterized protein</fullName>
    </submittedName>
</protein>
<organism evidence="1 2">
    <name type="scientific">Caerostris darwini</name>
    <dbReference type="NCBI Taxonomy" id="1538125"/>
    <lineage>
        <taxon>Eukaryota</taxon>
        <taxon>Metazoa</taxon>
        <taxon>Ecdysozoa</taxon>
        <taxon>Arthropoda</taxon>
        <taxon>Chelicerata</taxon>
        <taxon>Arachnida</taxon>
        <taxon>Araneae</taxon>
        <taxon>Araneomorphae</taxon>
        <taxon>Entelegynae</taxon>
        <taxon>Araneoidea</taxon>
        <taxon>Araneidae</taxon>
        <taxon>Caerostris</taxon>
    </lineage>
</organism>
<accession>A0AAV4UGJ0</accession>
<evidence type="ECO:0000313" key="2">
    <source>
        <dbReference type="Proteomes" id="UP001054837"/>
    </source>
</evidence>
<reference evidence="1 2" key="1">
    <citation type="submission" date="2021-06" db="EMBL/GenBank/DDBJ databases">
        <title>Caerostris darwini draft genome.</title>
        <authorList>
            <person name="Kono N."/>
            <person name="Arakawa K."/>
        </authorList>
    </citation>
    <scope>NUCLEOTIDE SEQUENCE [LARGE SCALE GENOMIC DNA]</scope>
</reference>
<evidence type="ECO:0000313" key="1">
    <source>
        <dbReference type="EMBL" id="GIY56856.1"/>
    </source>
</evidence>
<name>A0AAV4UGJ0_9ARAC</name>
<sequence>MKFYSIPLQRQKTSNQPAIHHQANELATTEFVCRARKSKMQNHLRAHFQSMLIKVAQVCDKSLVVARSSPAPLFLTFRIELSHRFRIELSNSTLPQVSNRALQLHSSSGFESSSPTPLFLRLRIELSHSTLPQFSSRALQLHSSSGFESCSPTPLFLRFRIELSNPTLPQVSNRALQLHSSSGFE</sequence>
<gene>
    <name evidence="1" type="ORF">CDAR_577171</name>
</gene>
<dbReference type="EMBL" id="BPLQ01011230">
    <property type="protein sequence ID" value="GIY56856.1"/>
    <property type="molecule type" value="Genomic_DNA"/>
</dbReference>
<dbReference type="Proteomes" id="UP001054837">
    <property type="component" value="Unassembled WGS sequence"/>
</dbReference>
<proteinExistence type="predicted"/>
<dbReference type="AlphaFoldDB" id="A0AAV4UGJ0"/>
<keyword evidence="2" id="KW-1185">Reference proteome</keyword>
<comment type="caution">
    <text evidence="1">The sequence shown here is derived from an EMBL/GenBank/DDBJ whole genome shotgun (WGS) entry which is preliminary data.</text>
</comment>